<dbReference type="RefSeq" id="WP_115610680.1">
    <property type="nucleotide sequence ID" value="NZ_JBHLZC010000001.1"/>
</dbReference>
<dbReference type="InterPro" id="IPR003439">
    <property type="entry name" value="ABC_transporter-like_ATP-bd"/>
</dbReference>
<reference evidence="6 7" key="1">
    <citation type="submission" date="2018-06" db="EMBL/GenBank/DDBJ databases">
        <authorList>
            <consortium name="Pathogen Informatics"/>
            <person name="Doyle S."/>
        </authorList>
    </citation>
    <scope>NUCLEOTIDE SEQUENCE [LARGE SCALE GENOMIC DNA]</scope>
    <source>
        <strain evidence="6 7">NCTC13294</strain>
    </source>
</reference>
<dbReference type="OrthoDB" id="9781337at2"/>
<keyword evidence="6" id="KW-0378">Hydrolase</keyword>
<evidence type="ECO:0000256" key="4">
    <source>
        <dbReference type="ARBA" id="ARBA00022840"/>
    </source>
</evidence>
<evidence type="ECO:0000313" key="6">
    <source>
        <dbReference type="EMBL" id="SUX18880.1"/>
    </source>
</evidence>
<keyword evidence="7" id="KW-1185">Reference proteome</keyword>
<dbReference type="GO" id="GO:0005524">
    <property type="term" value="F:ATP binding"/>
    <property type="evidence" value="ECO:0007669"/>
    <property type="project" value="UniProtKB-KW"/>
</dbReference>
<accession>A0A381DZS5</accession>
<evidence type="ECO:0000313" key="7">
    <source>
        <dbReference type="Proteomes" id="UP000254572"/>
    </source>
</evidence>
<keyword evidence="2" id="KW-0813">Transport</keyword>
<keyword evidence="4 6" id="KW-0067">ATP-binding</keyword>
<dbReference type="InterPro" id="IPR003593">
    <property type="entry name" value="AAA+_ATPase"/>
</dbReference>
<dbReference type="InterPro" id="IPR027417">
    <property type="entry name" value="P-loop_NTPase"/>
</dbReference>
<sequence>MLLSAQHLALRRSRQTILRDASLELHPREVVALIGGNGAGKTTLLEILTGALMPDAGSIHYQAGLPAFWLGYLPDKAPLYPQWRVREFLQTCAQIRGVRDSKTALADAVQRCDLHAVAHKRCGELSHGYRQRVGLAQALIHKPSLLVLDEPTNGLDSDQRLLLRPLLAGLADSCCVLMTSHDWDEVLATAHRVYYLDNGVLQEIPIPRVDSPHLWVACDNTAQAQALPQPTLLDGRFAAFAYDGSDAARQSLWQRLAAYPGICAYYPAYPREAFQEQLNAVAQPVT</sequence>
<keyword evidence="3" id="KW-0547">Nucleotide-binding</keyword>
<protein>
    <submittedName>
        <fullName evidence="6">Zinc import ATP-binding protein ZnuC</fullName>
        <ecNumber evidence="6">3.6.3.-</ecNumber>
    </submittedName>
</protein>
<comment type="similarity">
    <text evidence="1">Belongs to the ABC transporter superfamily.</text>
</comment>
<dbReference type="CDD" id="cd03230">
    <property type="entry name" value="ABC_DR_subfamily_A"/>
    <property type="match status" value="1"/>
</dbReference>
<evidence type="ECO:0000256" key="3">
    <source>
        <dbReference type="ARBA" id="ARBA00022741"/>
    </source>
</evidence>
<organism evidence="6 7">
    <name type="scientific">Cardiobacterium valvarum</name>
    <dbReference type="NCBI Taxonomy" id="194702"/>
    <lineage>
        <taxon>Bacteria</taxon>
        <taxon>Pseudomonadati</taxon>
        <taxon>Pseudomonadota</taxon>
        <taxon>Gammaproteobacteria</taxon>
        <taxon>Cardiobacteriales</taxon>
        <taxon>Cardiobacteriaceae</taxon>
        <taxon>Cardiobacterium</taxon>
    </lineage>
</organism>
<name>A0A381DZS5_9GAMM</name>
<dbReference type="Pfam" id="PF00005">
    <property type="entry name" value="ABC_tran"/>
    <property type="match status" value="1"/>
</dbReference>
<feature type="domain" description="ABC transporter" evidence="5">
    <location>
        <begin position="3"/>
        <end position="223"/>
    </location>
</feature>
<dbReference type="SMART" id="SM00382">
    <property type="entry name" value="AAA"/>
    <property type="match status" value="1"/>
</dbReference>
<dbReference type="EC" id="3.6.3.-" evidence="6"/>
<evidence type="ECO:0000259" key="5">
    <source>
        <dbReference type="PROSITE" id="PS50893"/>
    </source>
</evidence>
<evidence type="ECO:0000256" key="2">
    <source>
        <dbReference type="ARBA" id="ARBA00022448"/>
    </source>
</evidence>
<dbReference type="PROSITE" id="PS50893">
    <property type="entry name" value="ABC_TRANSPORTER_2"/>
    <property type="match status" value="1"/>
</dbReference>
<dbReference type="SUPFAM" id="SSF52540">
    <property type="entry name" value="P-loop containing nucleoside triphosphate hydrolases"/>
    <property type="match status" value="1"/>
</dbReference>
<evidence type="ECO:0000256" key="1">
    <source>
        <dbReference type="ARBA" id="ARBA00005417"/>
    </source>
</evidence>
<dbReference type="EMBL" id="UFUW01000001">
    <property type="protein sequence ID" value="SUX18880.1"/>
    <property type="molecule type" value="Genomic_DNA"/>
</dbReference>
<gene>
    <name evidence="6" type="primary">znuC_1</name>
    <name evidence="6" type="ORF">NCTC13294_00379</name>
</gene>
<proteinExistence type="inferred from homology"/>
<dbReference type="Proteomes" id="UP000254572">
    <property type="component" value="Unassembled WGS sequence"/>
</dbReference>
<dbReference type="PANTHER" id="PTHR43335">
    <property type="entry name" value="ABC TRANSPORTER, ATP-BINDING PROTEIN"/>
    <property type="match status" value="1"/>
</dbReference>
<dbReference type="GO" id="GO:0016887">
    <property type="term" value="F:ATP hydrolysis activity"/>
    <property type="evidence" value="ECO:0007669"/>
    <property type="project" value="InterPro"/>
</dbReference>
<dbReference type="AlphaFoldDB" id="A0A381DZS5"/>
<dbReference type="Gene3D" id="3.40.50.300">
    <property type="entry name" value="P-loop containing nucleotide triphosphate hydrolases"/>
    <property type="match status" value="1"/>
</dbReference>
<dbReference type="PANTHER" id="PTHR43335:SF2">
    <property type="entry name" value="ABC TRANSPORTER, ATP-BINDING PROTEIN"/>
    <property type="match status" value="1"/>
</dbReference>